<feature type="region of interest" description="Disordered" evidence="1">
    <location>
        <begin position="1"/>
        <end position="28"/>
    </location>
</feature>
<accession>A0ABN8XFV9</accession>
<keyword evidence="3" id="KW-1185">Reference proteome</keyword>
<feature type="compositionally biased region" description="Basic and acidic residues" evidence="1">
    <location>
        <begin position="8"/>
        <end position="21"/>
    </location>
</feature>
<evidence type="ECO:0000313" key="3">
    <source>
        <dbReference type="Proteomes" id="UP001161497"/>
    </source>
</evidence>
<organism evidence="2 3">
    <name type="scientific">Candidatus Methylacidiphilum fumarolicum</name>
    <dbReference type="NCBI Taxonomy" id="591154"/>
    <lineage>
        <taxon>Bacteria</taxon>
        <taxon>Pseudomonadati</taxon>
        <taxon>Verrucomicrobiota</taxon>
        <taxon>Methylacidiphilae</taxon>
        <taxon>Methylacidiphilales</taxon>
        <taxon>Methylacidiphilaceae</taxon>
        <taxon>Methylacidiphilum (ex Ratnadevi et al. 2023)</taxon>
    </lineage>
</organism>
<reference evidence="2" key="1">
    <citation type="submission" date="2023-03" db="EMBL/GenBank/DDBJ databases">
        <authorList>
            <person name="Cremers G."/>
            <person name="Picone N."/>
        </authorList>
    </citation>
    <scope>NUCLEOTIDE SEQUENCE</scope>
    <source>
        <strain evidence="2">Sample_alias</strain>
    </source>
</reference>
<dbReference type="EMBL" id="OX458932">
    <property type="protein sequence ID" value="CAI9085822.1"/>
    <property type="molecule type" value="Genomic_DNA"/>
</dbReference>
<dbReference type="Proteomes" id="UP001161497">
    <property type="component" value="Chromosome"/>
</dbReference>
<gene>
    <name evidence="2" type="ORF">MFUM_1480</name>
</gene>
<evidence type="ECO:0000256" key="1">
    <source>
        <dbReference type="SAM" id="MobiDB-lite"/>
    </source>
</evidence>
<proteinExistence type="predicted"/>
<protein>
    <submittedName>
        <fullName evidence="2">Uncharacterized protein</fullName>
    </submittedName>
</protein>
<sequence length="62" mass="6959">MMLTEACFEGRKGKNKEKETSSHPPLNFKGLGLAPRRKEFFSGCRGFTGPVPPPLSIRVFDY</sequence>
<name>A0ABN8XFV9_9BACT</name>
<evidence type="ECO:0000313" key="2">
    <source>
        <dbReference type="EMBL" id="CAI9085822.1"/>
    </source>
</evidence>